<reference evidence="1 2" key="1">
    <citation type="submission" date="2019-03" db="EMBL/GenBank/DDBJ databases">
        <title>Genomic Encyclopedia of Type Strains, Phase IV (KMG-V): Genome sequencing to study the core and pangenomes of soil and plant-associated prokaryotes.</title>
        <authorList>
            <person name="Whitman W."/>
        </authorList>
    </citation>
    <scope>NUCLEOTIDE SEQUENCE [LARGE SCALE GENOMIC DNA]</scope>
    <source>
        <strain evidence="1 2">Hc14</strain>
    </source>
</reference>
<dbReference type="AlphaFoldDB" id="A0A4R3QKL0"/>
<protein>
    <submittedName>
        <fullName evidence="1">Uncharacterized protein</fullName>
    </submittedName>
</protein>
<organism evidence="1 2">
    <name type="scientific">Rhizobium sullae</name>
    <name type="common">Rhizobium hedysari</name>
    <dbReference type="NCBI Taxonomy" id="50338"/>
    <lineage>
        <taxon>Bacteria</taxon>
        <taxon>Pseudomonadati</taxon>
        <taxon>Pseudomonadota</taxon>
        <taxon>Alphaproteobacteria</taxon>
        <taxon>Hyphomicrobiales</taxon>
        <taxon>Rhizobiaceae</taxon>
        <taxon>Rhizobium/Agrobacterium group</taxon>
        <taxon>Rhizobium</taxon>
    </lineage>
</organism>
<name>A0A4R3QKL0_RHISU</name>
<dbReference type="Proteomes" id="UP000294576">
    <property type="component" value="Unassembled WGS sequence"/>
</dbReference>
<evidence type="ECO:0000313" key="2">
    <source>
        <dbReference type="Proteomes" id="UP000294576"/>
    </source>
</evidence>
<accession>A0A4R3QKL0</accession>
<comment type="caution">
    <text evidence="1">The sequence shown here is derived from an EMBL/GenBank/DDBJ whole genome shotgun (WGS) entry which is preliminary data.</text>
</comment>
<gene>
    <name evidence="1" type="ORF">EV132_10233</name>
</gene>
<dbReference type="RefSeq" id="WP_132559123.1">
    <property type="nucleotide sequence ID" value="NZ_SMBH01000002.1"/>
</dbReference>
<evidence type="ECO:0000313" key="1">
    <source>
        <dbReference type="EMBL" id="TCU18806.1"/>
    </source>
</evidence>
<sequence length="73" mass="8329">MTTDNSYTPIFCEFEHVIAAYYPPTITPEQMQMLKVMFFAGASAAYELLIKTPERAETMKEEILDQADQFQAA</sequence>
<dbReference type="EMBL" id="SMBH01000002">
    <property type="protein sequence ID" value="TCU18806.1"/>
    <property type="molecule type" value="Genomic_DNA"/>
</dbReference>
<proteinExistence type="predicted"/>